<keyword evidence="2" id="KW-1185">Reference proteome</keyword>
<accession>A0A7X1ZI99</accession>
<dbReference type="RefSeq" id="WP_153346224.1">
    <property type="nucleotide sequence ID" value="NZ_WIVE01000070.1"/>
</dbReference>
<dbReference type="OrthoDB" id="8478851at2"/>
<dbReference type="AlphaFoldDB" id="A0A7X1ZI99"/>
<reference evidence="1 2" key="1">
    <citation type="submission" date="2019-10" db="EMBL/GenBank/DDBJ databases">
        <title>Draft whole-genome sequence of the purple nonsulfur photosynthetic bacterium Roseospira navarrensis DSM 15114.</title>
        <authorList>
            <person name="Kyndt J.A."/>
            <person name="Meyer T.E."/>
        </authorList>
    </citation>
    <scope>NUCLEOTIDE SEQUENCE [LARGE SCALE GENOMIC DNA]</scope>
    <source>
        <strain evidence="1 2">DSM 15114</strain>
    </source>
</reference>
<dbReference type="Proteomes" id="UP000434582">
    <property type="component" value="Unassembled WGS sequence"/>
</dbReference>
<evidence type="ECO:0000313" key="1">
    <source>
        <dbReference type="EMBL" id="MQX38101.1"/>
    </source>
</evidence>
<protein>
    <submittedName>
        <fullName evidence="1">Uncharacterized protein</fullName>
    </submittedName>
</protein>
<dbReference type="EMBL" id="WIVE01000070">
    <property type="protein sequence ID" value="MQX38101.1"/>
    <property type="molecule type" value="Genomic_DNA"/>
</dbReference>
<evidence type="ECO:0000313" key="2">
    <source>
        <dbReference type="Proteomes" id="UP000434582"/>
    </source>
</evidence>
<organism evidence="1 2">
    <name type="scientific">Roseospira navarrensis</name>
    <dbReference type="NCBI Taxonomy" id="140058"/>
    <lineage>
        <taxon>Bacteria</taxon>
        <taxon>Pseudomonadati</taxon>
        <taxon>Pseudomonadota</taxon>
        <taxon>Alphaproteobacteria</taxon>
        <taxon>Rhodospirillales</taxon>
        <taxon>Rhodospirillaceae</taxon>
        <taxon>Roseospira</taxon>
    </lineage>
</organism>
<name>A0A7X1ZI99_9PROT</name>
<comment type="caution">
    <text evidence="1">The sequence shown here is derived from an EMBL/GenBank/DDBJ whole genome shotgun (WGS) entry which is preliminary data.</text>
</comment>
<sequence length="55" mass="5803">MTATILVDMAYQDPLDRLLNPDAEAPDAEQTDQRLDLAIALFLHGATGPGGPPDA</sequence>
<proteinExistence type="predicted"/>
<gene>
    <name evidence="1" type="ORF">GHC57_16410</name>
</gene>